<dbReference type="Proteomes" id="UP001177021">
    <property type="component" value="Unassembled WGS sequence"/>
</dbReference>
<evidence type="ECO:0000313" key="1">
    <source>
        <dbReference type="EMBL" id="CAJ2650597.1"/>
    </source>
</evidence>
<dbReference type="EMBL" id="CASHSV030000109">
    <property type="protein sequence ID" value="CAJ2650597.1"/>
    <property type="molecule type" value="Genomic_DNA"/>
</dbReference>
<gene>
    <name evidence="1" type="ORF">MILVUS5_LOCUS18388</name>
</gene>
<reference evidence="1" key="1">
    <citation type="submission" date="2023-10" db="EMBL/GenBank/DDBJ databases">
        <authorList>
            <person name="Rodriguez Cubillos JULIANA M."/>
            <person name="De Vega J."/>
        </authorList>
    </citation>
    <scope>NUCLEOTIDE SEQUENCE</scope>
</reference>
<protein>
    <submittedName>
        <fullName evidence="1">Uncharacterized protein</fullName>
    </submittedName>
</protein>
<comment type="caution">
    <text evidence="1">The sequence shown here is derived from an EMBL/GenBank/DDBJ whole genome shotgun (WGS) entry which is preliminary data.</text>
</comment>
<name>A0ACB0K4G4_TRIPR</name>
<accession>A0ACB0K4G4</accession>
<proteinExistence type="predicted"/>
<evidence type="ECO:0000313" key="2">
    <source>
        <dbReference type="Proteomes" id="UP001177021"/>
    </source>
</evidence>
<keyword evidence="2" id="KW-1185">Reference proteome</keyword>
<organism evidence="1 2">
    <name type="scientific">Trifolium pratense</name>
    <name type="common">Red clover</name>
    <dbReference type="NCBI Taxonomy" id="57577"/>
    <lineage>
        <taxon>Eukaryota</taxon>
        <taxon>Viridiplantae</taxon>
        <taxon>Streptophyta</taxon>
        <taxon>Embryophyta</taxon>
        <taxon>Tracheophyta</taxon>
        <taxon>Spermatophyta</taxon>
        <taxon>Magnoliopsida</taxon>
        <taxon>eudicotyledons</taxon>
        <taxon>Gunneridae</taxon>
        <taxon>Pentapetalae</taxon>
        <taxon>rosids</taxon>
        <taxon>fabids</taxon>
        <taxon>Fabales</taxon>
        <taxon>Fabaceae</taxon>
        <taxon>Papilionoideae</taxon>
        <taxon>50 kb inversion clade</taxon>
        <taxon>NPAAA clade</taxon>
        <taxon>Hologalegina</taxon>
        <taxon>IRL clade</taxon>
        <taxon>Trifolieae</taxon>
        <taxon>Trifolium</taxon>
    </lineage>
</organism>
<sequence length="102" mass="11415">MLVILKPYCTDILIVMYCTDIFLQLMVRLHLFPFVGSFQASLEACVMEAHFLPPIVCAMNLESSQKLLVSIPAFHRNISKHSKKKLQESLGSTSTTANSCHS</sequence>